<dbReference type="InterPro" id="IPR019632">
    <property type="entry name" value="DUF2497"/>
</dbReference>
<accession>A0A841KDF8</accession>
<evidence type="ECO:0000313" key="3">
    <source>
        <dbReference type="Proteomes" id="UP000588017"/>
    </source>
</evidence>
<proteinExistence type="predicted"/>
<feature type="region of interest" description="Disordered" evidence="1">
    <location>
        <begin position="1"/>
        <end position="131"/>
    </location>
</feature>
<feature type="compositionally biased region" description="Basic and acidic residues" evidence="1">
    <location>
        <begin position="61"/>
        <end position="81"/>
    </location>
</feature>
<comment type="caution">
    <text evidence="2">The sequence shown here is derived from an EMBL/GenBank/DDBJ whole genome shotgun (WGS) entry which is preliminary data.</text>
</comment>
<feature type="compositionally biased region" description="Low complexity" evidence="1">
    <location>
        <begin position="90"/>
        <end position="100"/>
    </location>
</feature>
<name>A0A841KDF8_9HYPH</name>
<dbReference type="Proteomes" id="UP000588017">
    <property type="component" value="Unassembled WGS sequence"/>
</dbReference>
<keyword evidence="3" id="KW-1185">Reference proteome</keyword>
<evidence type="ECO:0000256" key="1">
    <source>
        <dbReference type="SAM" id="MobiDB-lite"/>
    </source>
</evidence>
<dbReference type="RefSeq" id="WP_183335706.1">
    <property type="nucleotide sequence ID" value="NZ_BMHX01000007.1"/>
</dbReference>
<dbReference type="EMBL" id="JACHEH010000007">
    <property type="protein sequence ID" value="MBB6169392.1"/>
    <property type="molecule type" value="Genomic_DNA"/>
</dbReference>
<sequence length="237" mass="25543">MNSASPKLQDPAKTPEPTMDEILASIRRIITEDQASASPTPRPAPTDERTPRPDTGQPDGVRPEIARRDIAAQERARRDEPFLPEPPRRPVVAQQARPAQRPAPPSAAPVVNDAAPAVVDQAGTSRTAVERSLAEQVMPSLVASLSAGLPPRQPEPASVPREPRDELLSPQAGASVASSFEALTATVGGSQGSRTLEDLVRDMLRPMLKAWLDDNLPALVERLVRQEIERVARGGRR</sequence>
<reference evidence="2 3" key="1">
    <citation type="submission" date="2020-08" db="EMBL/GenBank/DDBJ databases">
        <title>Genomic Encyclopedia of Type Strains, Phase IV (KMG-IV): sequencing the most valuable type-strain genomes for metagenomic binning, comparative biology and taxonomic classification.</title>
        <authorList>
            <person name="Goeker M."/>
        </authorList>
    </citation>
    <scope>NUCLEOTIDE SEQUENCE [LARGE SCALE GENOMIC DNA]</scope>
    <source>
        <strain evidence="2 3">DSM 101465</strain>
    </source>
</reference>
<gene>
    <name evidence="2" type="ORF">HNQ73_003034</name>
</gene>
<feature type="compositionally biased region" description="Low complexity" evidence="1">
    <location>
        <begin position="108"/>
        <end position="122"/>
    </location>
</feature>
<organism evidence="2 3">
    <name type="scientific">Chelatococcus composti</name>
    <dbReference type="NCBI Taxonomy" id="1743235"/>
    <lineage>
        <taxon>Bacteria</taxon>
        <taxon>Pseudomonadati</taxon>
        <taxon>Pseudomonadota</taxon>
        <taxon>Alphaproteobacteria</taxon>
        <taxon>Hyphomicrobiales</taxon>
        <taxon>Chelatococcaceae</taxon>
        <taxon>Chelatococcus</taxon>
    </lineage>
</organism>
<protein>
    <recommendedName>
        <fullName evidence="4">DUF2497 domain-containing protein</fullName>
    </recommendedName>
</protein>
<feature type="region of interest" description="Disordered" evidence="1">
    <location>
        <begin position="144"/>
        <end position="175"/>
    </location>
</feature>
<dbReference type="AlphaFoldDB" id="A0A841KDF8"/>
<evidence type="ECO:0000313" key="2">
    <source>
        <dbReference type="EMBL" id="MBB6169392.1"/>
    </source>
</evidence>
<evidence type="ECO:0008006" key="4">
    <source>
        <dbReference type="Google" id="ProtNLM"/>
    </source>
</evidence>
<dbReference type="Pfam" id="PF10691">
    <property type="entry name" value="DUF2497"/>
    <property type="match status" value="1"/>
</dbReference>